<comment type="caution">
    <text evidence="1">The sequence shown here is derived from an EMBL/GenBank/DDBJ whole genome shotgun (WGS) entry which is preliminary data.</text>
</comment>
<evidence type="ECO:0000313" key="1">
    <source>
        <dbReference type="EMBL" id="KAK7035890.1"/>
    </source>
</evidence>
<evidence type="ECO:0008006" key="3">
    <source>
        <dbReference type="Google" id="ProtNLM"/>
    </source>
</evidence>
<dbReference type="PANTHER" id="PTHR34365">
    <property type="entry name" value="ENOLASE (DUF1399)"/>
    <property type="match status" value="1"/>
</dbReference>
<proteinExistence type="predicted"/>
<organism evidence="1 2">
    <name type="scientific">Favolaschia claudopus</name>
    <dbReference type="NCBI Taxonomy" id="2862362"/>
    <lineage>
        <taxon>Eukaryota</taxon>
        <taxon>Fungi</taxon>
        <taxon>Dikarya</taxon>
        <taxon>Basidiomycota</taxon>
        <taxon>Agaricomycotina</taxon>
        <taxon>Agaricomycetes</taxon>
        <taxon>Agaricomycetidae</taxon>
        <taxon>Agaricales</taxon>
        <taxon>Marasmiineae</taxon>
        <taxon>Mycenaceae</taxon>
        <taxon>Favolaschia</taxon>
    </lineage>
</organism>
<dbReference type="PANTHER" id="PTHR34365:SF7">
    <property type="entry name" value="GLYCINE-RICH DOMAIN-CONTAINING PROTEIN 1"/>
    <property type="match status" value="1"/>
</dbReference>
<sequence>MNPLEPPPPYTTSDPSPARIFASSFNSRGAPPVYSSPHTFPIGRCAVDPFVTVAQIKGHLALLHAFAELKTSVEANNFAEVPHVPAEKKQRWVWFVGLAVERFEKWCIALSKCGARAVLPPVDVLMVWHAYSLNPAWYAEDCLRDEMLAALRVTGNGIASSLGPRLVDLISNPPSENRINTWFDLTSTPFDCFEFASQTSTRGIACPKCQVINHVPTIEFLSAYLTANGTGYLQQTFSVQCAEPSCRHEITGDGLGLRKLVNDLTRETKGISDLLAGTVHTSTNIRNVKHAASIKAAMLRDATLKRPGSKTGVVFRDAVYADLVMERARYKMDTLKACLTATMEDDGGHLINRILSAYVDDKMFSVDLILRQVSFVAKMHDLQWTKPGFFDSPEDETALQHVIVRYHAFLDLMSSSPASFFVPTLDIDLAWHTHQLMAENYAKDTMKYIGRFIDHDDLIEEHKLANAFVITCRAWKTRFGIQYTHCGCPLPSDTIGQRLSRLARPISLAPSRDPSYLIPQDRAHLRAATHPSDHNAVYRQKRDAASGRVAEVQHDPAVLVPVLI</sequence>
<name>A0AAW0CB74_9AGAR</name>
<dbReference type="AlphaFoldDB" id="A0AAW0CB74"/>
<reference evidence="1 2" key="1">
    <citation type="journal article" date="2024" name="J Genomics">
        <title>Draft genome sequencing and assembly of Favolaschia claudopus CIRM-BRFM 2984 isolated from oak limbs.</title>
        <authorList>
            <person name="Navarro D."/>
            <person name="Drula E."/>
            <person name="Chaduli D."/>
            <person name="Cazenave R."/>
            <person name="Ahrendt S."/>
            <person name="Wang J."/>
            <person name="Lipzen A."/>
            <person name="Daum C."/>
            <person name="Barry K."/>
            <person name="Grigoriev I.V."/>
            <person name="Favel A."/>
            <person name="Rosso M.N."/>
            <person name="Martin F."/>
        </authorList>
    </citation>
    <scope>NUCLEOTIDE SEQUENCE [LARGE SCALE GENOMIC DNA]</scope>
    <source>
        <strain evidence="1 2">CIRM-BRFM 2984</strain>
    </source>
</reference>
<dbReference type="InterPro" id="IPR009836">
    <property type="entry name" value="GRDP-like"/>
</dbReference>
<evidence type="ECO:0000313" key="2">
    <source>
        <dbReference type="Proteomes" id="UP001362999"/>
    </source>
</evidence>
<protein>
    <recommendedName>
        <fullName evidence="3">Transposase</fullName>
    </recommendedName>
</protein>
<dbReference type="Pfam" id="PF07173">
    <property type="entry name" value="GRDP-like"/>
    <property type="match status" value="1"/>
</dbReference>
<gene>
    <name evidence="1" type="ORF">R3P38DRAFT_3311855</name>
</gene>
<keyword evidence="2" id="KW-1185">Reference proteome</keyword>
<accession>A0AAW0CB74</accession>
<dbReference type="EMBL" id="JAWWNJ010000019">
    <property type="protein sequence ID" value="KAK7035890.1"/>
    <property type="molecule type" value="Genomic_DNA"/>
</dbReference>
<dbReference type="Proteomes" id="UP001362999">
    <property type="component" value="Unassembled WGS sequence"/>
</dbReference>